<protein>
    <submittedName>
        <fullName evidence="2">Uncharacterized protein</fullName>
    </submittedName>
</protein>
<accession>A0A835XYQ1</accession>
<comment type="caution">
    <text evidence="2">The sequence shown here is derived from an EMBL/GenBank/DDBJ whole genome shotgun (WGS) entry which is preliminary data.</text>
</comment>
<reference evidence="2" key="1">
    <citation type="journal article" date="2020" name="bioRxiv">
        <title>Comparative genomics of Chlamydomonas.</title>
        <authorList>
            <person name="Craig R.J."/>
            <person name="Hasan A.R."/>
            <person name="Ness R.W."/>
            <person name="Keightley P.D."/>
        </authorList>
    </citation>
    <scope>NUCLEOTIDE SEQUENCE</scope>
    <source>
        <strain evidence="2">CCAP 11/70</strain>
    </source>
</reference>
<sequence>MSRAHKGLLQFILSGDTSFWSRPEVATRIGFGTAPWRCISHCAGQYYASAAECAPDCEDQVYCEPGGAALNEPNTTCCALSLLDQSYSFSHPPSASTPAWCTTYPAWGTGARPSMCDFNAFTARGVSPPAGVDDPDLAVACESLNTTTYHITGTRFRNDTTVRVMRDGNVTATTGVYRNHVTRISLRHTPAWHLPDINIVEPPEFSMVDELACMPLEEIYLEDIYLTPEHAQLKVSPDMTGRNGTTFDFFDPNTWPDLMRSLNGTAKSWFMLMAANVGVVRATITQSVGSLNPQLASRSHAQSVCAFSPMTELNAMRWTAKARLEWSPGLKAALNWIRYGNQTVSVTQLPGYQSPDSIQGWHYPVYDPTAGRKLLADTLQRITVKRTRDGRHPSPWASKPLITGQLPADWAQFAKLEYIDLSDEMETGQIEGPIPSTWLMMTTLKTINLTGHHNFCKDWHRLVSYQIQLFYASATGVYEYPRYYGPIDSTDKTKQYNISVYDLSGNGWQWWDPVTDTGGFVNIIAPHGKCCWDLWSQQFAARNYSMPNLDGGFSSTNDYYGIFYDRMDFCEPTSPPPPPEPPLPPVNSLPPSVPTAAPFPPDAGSSTANAPPRPPLAPPLPGNSPLRPAAPPHPPPPPNFPGKWKNAWPHRPRLPPSPPPPRASSKASVATAPVATPAVATEAIPIPTETIPVPTQTAIPVTVATSTFAVASKPPALPALASGSPPIAPTSEPNATIPGTPKPCAAIS</sequence>
<evidence type="ECO:0000313" key="2">
    <source>
        <dbReference type="EMBL" id="KAG2492661.1"/>
    </source>
</evidence>
<feature type="region of interest" description="Disordered" evidence="1">
    <location>
        <begin position="721"/>
        <end position="748"/>
    </location>
</feature>
<feature type="compositionally biased region" description="Pro residues" evidence="1">
    <location>
        <begin position="573"/>
        <end position="601"/>
    </location>
</feature>
<keyword evidence="3" id="KW-1185">Reference proteome</keyword>
<feature type="compositionally biased region" description="Pro residues" evidence="1">
    <location>
        <begin position="611"/>
        <end position="640"/>
    </location>
</feature>
<organism evidence="2 3">
    <name type="scientific">Edaphochlamys debaryana</name>
    <dbReference type="NCBI Taxonomy" id="47281"/>
    <lineage>
        <taxon>Eukaryota</taxon>
        <taxon>Viridiplantae</taxon>
        <taxon>Chlorophyta</taxon>
        <taxon>core chlorophytes</taxon>
        <taxon>Chlorophyceae</taxon>
        <taxon>CS clade</taxon>
        <taxon>Chlamydomonadales</taxon>
        <taxon>Chlamydomonadales incertae sedis</taxon>
        <taxon>Edaphochlamys</taxon>
    </lineage>
</organism>
<feature type="region of interest" description="Disordered" evidence="1">
    <location>
        <begin position="571"/>
        <end position="670"/>
    </location>
</feature>
<dbReference type="AlphaFoldDB" id="A0A835XYQ1"/>
<dbReference type="EMBL" id="JAEHOE010000043">
    <property type="protein sequence ID" value="KAG2492661.1"/>
    <property type="molecule type" value="Genomic_DNA"/>
</dbReference>
<evidence type="ECO:0000313" key="3">
    <source>
        <dbReference type="Proteomes" id="UP000612055"/>
    </source>
</evidence>
<name>A0A835XYQ1_9CHLO</name>
<dbReference type="Proteomes" id="UP000612055">
    <property type="component" value="Unassembled WGS sequence"/>
</dbReference>
<dbReference type="OrthoDB" id="538700at2759"/>
<gene>
    <name evidence="2" type="ORF">HYH03_009076</name>
</gene>
<proteinExistence type="predicted"/>
<evidence type="ECO:0000256" key="1">
    <source>
        <dbReference type="SAM" id="MobiDB-lite"/>
    </source>
</evidence>